<proteinExistence type="predicted"/>
<gene>
    <name evidence="1" type="ORF">BDY19DRAFT_993227</name>
</gene>
<sequence>MPNGTDVTPPFLPTPPAADVVSYTIAAFSTLLVYDFLLCLPDEVTLVWSRATNPRSWMYFLNRYLPFVDTFISLRLLTTIQPPDVCEREFKVVTWMIVVGVFIAESILMLRTYAIFERRKWMLILLCSLLAGIAIPSFVVVKLELDSVHYGFPRRGPYQGCTLIADTSVIIIVAYLLVLFSETVVFVLTLYKAIKDWIIYYVYTFLISFANVLVPIVGPPELDNWLATPQRVLHSIFCGRILLSILRNGNISATDTSNISGGTSTGGSTLGFRKPGSLPIAGVGRTMNSSHTRGTVFSSVEDIDAGGGGLRNHELEDDDNDILEDGHSGPEELEMSDLVAVHGVESDGIVRDERGDIEAGPIASSSRMKLEDELTSANIPRIPTLESDYD</sequence>
<comment type="caution">
    <text evidence="1">The sequence shown here is derived from an EMBL/GenBank/DDBJ whole genome shotgun (WGS) entry which is preliminary data.</text>
</comment>
<evidence type="ECO:0000313" key="2">
    <source>
        <dbReference type="Proteomes" id="UP001055072"/>
    </source>
</evidence>
<accession>A0ACB8U5V5</accession>
<dbReference type="EMBL" id="MU274910">
    <property type="protein sequence ID" value="KAI0089655.1"/>
    <property type="molecule type" value="Genomic_DNA"/>
</dbReference>
<dbReference type="Proteomes" id="UP001055072">
    <property type="component" value="Unassembled WGS sequence"/>
</dbReference>
<name>A0ACB8U5V5_9APHY</name>
<evidence type="ECO:0000313" key="1">
    <source>
        <dbReference type="EMBL" id="KAI0089655.1"/>
    </source>
</evidence>
<organism evidence="1 2">
    <name type="scientific">Irpex rosettiformis</name>
    <dbReference type="NCBI Taxonomy" id="378272"/>
    <lineage>
        <taxon>Eukaryota</taxon>
        <taxon>Fungi</taxon>
        <taxon>Dikarya</taxon>
        <taxon>Basidiomycota</taxon>
        <taxon>Agaricomycotina</taxon>
        <taxon>Agaricomycetes</taxon>
        <taxon>Polyporales</taxon>
        <taxon>Irpicaceae</taxon>
        <taxon>Irpex</taxon>
    </lineage>
</organism>
<keyword evidence="2" id="KW-1185">Reference proteome</keyword>
<reference evidence="1" key="1">
    <citation type="journal article" date="2021" name="Environ. Microbiol.">
        <title>Gene family expansions and transcriptome signatures uncover fungal adaptations to wood decay.</title>
        <authorList>
            <person name="Hage H."/>
            <person name="Miyauchi S."/>
            <person name="Viragh M."/>
            <person name="Drula E."/>
            <person name="Min B."/>
            <person name="Chaduli D."/>
            <person name="Navarro D."/>
            <person name="Favel A."/>
            <person name="Norest M."/>
            <person name="Lesage-Meessen L."/>
            <person name="Balint B."/>
            <person name="Merenyi Z."/>
            <person name="de Eugenio L."/>
            <person name="Morin E."/>
            <person name="Martinez A.T."/>
            <person name="Baldrian P."/>
            <person name="Stursova M."/>
            <person name="Martinez M.J."/>
            <person name="Novotny C."/>
            <person name="Magnuson J.K."/>
            <person name="Spatafora J.W."/>
            <person name="Maurice S."/>
            <person name="Pangilinan J."/>
            <person name="Andreopoulos W."/>
            <person name="LaButti K."/>
            <person name="Hundley H."/>
            <person name="Na H."/>
            <person name="Kuo A."/>
            <person name="Barry K."/>
            <person name="Lipzen A."/>
            <person name="Henrissat B."/>
            <person name="Riley R."/>
            <person name="Ahrendt S."/>
            <person name="Nagy L.G."/>
            <person name="Grigoriev I.V."/>
            <person name="Martin F."/>
            <person name="Rosso M.N."/>
        </authorList>
    </citation>
    <scope>NUCLEOTIDE SEQUENCE</scope>
    <source>
        <strain evidence="1">CBS 384.51</strain>
    </source>
</reference>
<protein>
    <submittedName>
        <fullName evidence="1">Uncharacterized protein</fullName>
    </submittedName>
</protein>